<name>A0A6G1LN85_9PEZI</name>
<sequence>MSRLKAVLDNALGQTTRINQEKKYAKTQNSEEGHEQLDEKTPPPPSPKPNDYHFDRTPKPASEGTTAKHVSQHLSHTLDSDELIKKLRVEASKDDKTLSVPPLQRSESSRARRRRARAQGMNINVAKANDVDNEAMSDDPQINHYATLIGSVPYEDATSAVLGSPWVIPGALREGEAAGMGVRLCDGSESVWRGERWVERRVGWTRRRSAVEKAAREIEGAWVERGGGKVGVWAVRTREGQGGKEMLGGEDEGMLVS</sequence>
<protein>
    <submittedName>
        <fullName evidence="2">Uncharacterized protein</fullName>
    </submittedName>
</protein>
<accession>A0A6G1LN85</accession>
<dbReference type="EMBL" id="ML995808">
    <property type="protein sequence ID" value="KAF2774443.1"/>
    <property type="molecule type" value="Genomic_DNA"/>
</dbReference>
<feature type="compositionally biased region" description="Basic and acidic residues" evidence="1">
    <location>
        <begin position="19"/>
        <end position="41"/>
    </location>
</feature>
<organism evidence="2 3">
    <name type="scientific">Teratosphaeria nubilosa</name>
    <dbReference type="NCBI Taxonomy" id="161662"/>
    <lineage>
        <taxon>Eukaryota</taxon>
        <taxon>Fungi</taxon>
        <taxon>Dikarya</taxon>
        <taxon>Ascomycota</taxon>
        <taxon>Pezizomycotina</taxon>
        <taxon>Dothideomycetes</taxon>
        <taxon>Dothideomycetidae</taxon>
        <taxon>Mycosphaerellales</taxon>
        <taxon>Teratosphaeriaceae</taxon>
        <taxon>Teratosphaeria</taxon>
    </lineage>
</organism>
<evidence type="ECO:0000313" key="3">
    <source>
        <dbReference type="Proteomes" id="UP000799436"/>
    </source>
</evidence>
<reference evidence="2" key="1">
    <citation type="journal article" date="2020" name="Stud. Mycol.">
        <title>101 Dothideomycetes genomes: a test case for predicting lifestyles and emergence of pathogens.</title>
        <authorList>
            <person name="Haridas S."/>
            <person name="Albert R."/>
            <person name="Binder M."/>
            <person name="Bloem J."/>
            <person name="Labutti K."/>
            <person name="Salamov A."/>
            <person name="Andreopoulos B."/>
            <person name="Baker S."/>
            <person name="Barry K."/>
            <person name="Bills G."/>
            <person name="Bluhm B."/>
            <person name="Cannon C."/>
            <person name="Castanera R."/>
            <person name="Culley D."/>
            <person name="Daum C."/>
            <person name="Ezra D."/>
            <person name="Gonzalez J."/>
            <person name="Henrissat B."/>
            <person name="Kuo A."/>
            <person name="Liang C."/>
            <person name="Lipzen A."/>
            <person name="Lutzoni F."/>
            <person name="Magnuson J."/>
            <person name="Mondo S."/>
            <person name="Nolan M."/>
            <person name="Ohm R."/>
            <person name="Pangilinan J."/>
            <person name="Park H.-J."/>
            <person name="Ramirez L."/>
            <person name="Alfaro M."/>
            <person name="Sun H."/>
            <person name="Tritt A."/>
            <person name="Yoshinaga Y."/>
            <person name="Zwiers L.-H."/>
            <person name="Turgeon B."/>
            <person name="Goodwin S."/>
            <person name="Spatafora J."/>
            <person name="Crous P."/>
            <person name="Grigoriev I."/>
        </authorList>
    </citation>
    <scope>NUCLEOTIDE SEQUENCE</scope>
    <source>
        <strain evidence="2">CBS 116005</strain>
    </source>
</reference>
<feature type="region of interest" description="Disordered" evidence="1">
    <location>
        <begin position="1"/>
        <end position="77"/>
    </location>
</feature>
<keyword evidence="3" id="KW-1185">Reference proteome</keyword>
<dbReference type="Proteomes" id="UP000799436">
    <property type="component" value="Unassembled WGS sequence"/>
</dbReference>
<proteinExistence type="predicted"/>
<gene>
    <name evidence="2" type="ORF">EJ03DRAFT_370516</name>
</gene>
<feature type="region of interest" description="Disordered" evidence="1">
    <location>
        <begin position="94"/>
        <end position="117"/>
    </location>
</feature>
<dbReference type="AlphaFoldDB" id="A0A6G1LN85"/>
<evidence type="ECO:0000313" key="2">
    <source>
        <dbReference type="EMBL" id="KAF2774443.1"/>
    </source>
</evidence>
<evidence type="ECO:0000256" key="1">
    <source>
        <dbReference type="SAM" id="MobiDB-lite"/>
    </source>
</evidence>
<feature type="compositionally biased region" description="Polar residues" evidence="1">
    <location>
        <begin position="63"/>
        <end position="75"/>
    </location>
</feature>